<dbReference type="EC" id="2.7.13.3" evidence="2"/>
<evidence type="ECO:0000256" key="6">
    <source>
        <dbReference type="ARBA" id="ARBA00022777"/>
    </source>
</evidence>
<dbReference type="Pfam" id="PF00512">
    <property type="entry name" value="HisKA"/>
    <property type="match status" value="1"/>
</dbReference>
<dbReference type="SMART" id="SM00220">
    <property type="entry name" value="S_TKc"/>
    <property type="match status" value="1"/>
</dbReference>
<dbReference type="SUPFAM" id="SSF52172">
    <property type="entry name" value="CheY-like"/>
    <property type="match status" value="1"/>
</dbReference>
<dbReference type="InterPro" id="IPR001789">
    <property type="entry name" value="Sig_transdc_resp-reg_receiver"/>
</dbReference>
<dbReference type="Pfam" id="PF00069">
    <property type="entry name" value="Pkinase"/>
    <property type="match status" value="1"/>
</dbReference>
<dbReference type="InterPro" id="IPR004358">
    <property type="entry name" value="Sig_transdc_His_kin-like_C"/>
</dbReference>
<evidence type="ECO:0000259" key="14">
    <source>
        <dbReference type="PROSITE" id="PS50110"/>
    </source>
</evidence>
<dbReference type="PROSITE" id="PS50109">
    <property type="entry name" value="HIS_KIN"/>
    <property type="match status" value="1"/>
</dbReference>
<dbReference type="CDD" id="cd00082">
    <property type="entry name" value="HisKA"/>
    <property type="match status" value="1"/>
</dbReference>
<dbReference type="PRINTS" id="PR00344">
    <property type="entry name" value="BCTRLSENSOR"/>
</dbReference>
<feature type="compositionally biased region" description="Low complexity" evidence="11">
    <location>
        <begin position="426"/>
        <end position="447"/>
    </location>
</feature>
<accession>A0A9W4TV13</accession>
<feature type="compositionally biased region" description="Low complexity" evidence="11">
    <location>
        <begin position="16"/>
        <end position="28"/>
    </location>
</feature>
<feature type="modified residue" description="4-aspartylphosphate" evidence="10">
    <location>
        <position position="2520"/>
    </location>
</feature>
<dbReference type="CDD" id="cd17546">
    <property type="entry name" value="REC_hyHK_CKI1_RcsC-like"/>
    <property type="match status" value="1"/>
</dbReference>
<organism evidence="15 16">
    <name type="scientific">Candida verbasci</name>
    <dbReference type="NCBI Taxonomy" id="1227364"/>
    <lineage>
        <taxon>Eukaryota</taxon>
        <taxon>Fungi</taxon>
        <taxon>Dikarya</taxon>
        <taxon>Ascomycota</taxon>
        <taxon>Saccharomycotina</taxon>
        <taxon>Pichiomycetes</taxon>
        <taxon>Debaryomycetaceae</taxon>
        <taxon>Candida/Lodderomyces clade</taxon>
        <taxon>Candida</taxon>
    </lineage>
</organism>
<dbReference type="PANTHER" id="PTHR45339">
    <property type="entry name" value="HYBRID SIGNAL TRANSDUCTION HISTIDINE KINASE J"/>
    <property type="match status" value="1"/>
</dbReference>
<comment type="catalytic activity">
    <reaction evidence="1">
        <text>ATP + protein L-histidine = ADP + protein N-phospho-L-histidine.</text>
        <dbReference type="EC" id="2.7.13.3"/>
    </reaction>
</comment>
<dbReference type="SMART" id="SM00065">
    <property type="entry name" value="GAF"/>
    <property type="match status" value="1"/>
</dbReference>
<evidence type="ECO:0000256" key="11">
    <source>
        <dbReference type="SAM" id="MobiDB-lite"/>
    </source>
</evidence>
<dbReference type="FunFam" id="1.10.287.130:FF:000002">
    <property type="entry name" value="Two-component osmosensing histidine kinase"/>
    <property type="match status" value="1"/>
</dbReference>
<dbReference type="SUPFAM" id="SSF55874">
    <property type="entry name" value="ATPase domain of HSP90 chaperone/DNA topoisomerase II/histidine kinase"/>
    <property type="match status" value="1"/>
</dbReference>
<name>A0A9W4TV13_9ASCO</name>
<dbReference type="InterPro" id="IPR011009">
    <property type="entry name" value="Kinase-like_dom_sf"/>
</dbReference>
<evidence type="ECO:0000259" key="12">
    <source>
        <dbReference type="PROSITE" id="PS50011"/>
    </source>
</evidence>
<gene>
    <name evidence="15" type="ORF">CANVERA_P1911</name>
</gene>
<sequence>MSSNLFFNKHDGSRHNSSNNDNNDANENGYFSAPASALNELNKTNMLKPNYTVYSSTISNTENGLKNLSISTNNSSDITLTGATPDLNQIQNGHGISTLNQEDMFSSSEPPSALSLNNQNPLTAGLYNSDQLLSPLDTTEVNLHRSIANLFDDFDNHSINSSHDGSNLSNDDSSLSSETRENVILGNSSYLNNINYIRDHLEYLNQNVNDASNKSPNHLSPTNSESKYRDYINILPDSIPSFNLTKQFSSNNNNNHVSGSSSNNLWRGVKIQMLQGCSQSLYNNHNVDEIEVNSPVIIKLSPNLRKSLSLSRFLNEWYILSGQNVPMSNRLWTNETLINEFSQDTTIPSLNKEELYFPITLPNDLPGVLYPSEVLDFTFLEENEHTGGSEELGTFQKRLALVYVDNNYKSFKEMNSDTYQENPRHGSLSSNGSRTKSSGSITSSSHTPNESVESASNNFFSMGNGSMGGSFFDKLSKQVTSNPKTPLKVIEILSDIIKVLETLGVVHELGIVHNGITSSNLIKSETDPNDIKITGWEFACSYSENCIYGYRTNHLVEVADLVPYMAPEVSGVLNEYVDYKSDFYSIGIVLYEMLLGTTPFNSVDPNSIIRMHIFHKPIAPYLLAPSWISEKLSTVIMRLLKKNPNDRYKNCYELLNDLIIIKNSYIDKVKNYGESVWNHWKRSETYHNYLVKARMNHPEKIDHIPIIQFTSQFIGRDKEYKRIIDTYNNSYSGGVNMLFISGESGIGKTILLNDLRAGALFKYDFYCTWKFACSDSGNTIYSFLLEGLKTIIGQIFECSEEIQNNWRDLIVTNIPLDLSILFYLIPELRKLLGPKYINIYQHKQNTNSNTPGTPSKEEQSSSLEIKFRSIIKTFYKLVASQGLTVFMDDVHWCTEESWKLLCELLNFEDESEETMKDMSFKFVVTFTTNADQFLEETDGFAKEAKFLDCVKKAHINLNHFTLPRVDRDNYLIWVDEAMGANGSNLNKDYSNVSPMPSPLSSVKSTPTNSSSNVIEDIKPENQTSMSSMISKDSSHLSSLKSSLIEKTNEQAIKFYDLCEGNILLILYTTRIARFIQNCFYSNLGATGMWVVEKESHQKFGTTKSEILRNYLNYSTTEEVRDLLNFAAIISNGSGFKLTDLILASALPMGKVYTMLQLCIETKIISPTSTYYKVPFHLAGSDGLPFDLSDNNIWDLAGNSTYRFSHGCLSAHIIGELMASNKLKELSRLCGLRFHKSISKDRSLNIGAYLNMAGYFKQSYEVARPEEKEIYIEVLAQAGRYASSTYNMKLAQKFFEVVANLVDNLDSRRQLRAILTVAQNHYYFKEYEKCLQVIEKAQIKFGFDRLVFVVQLIRCKIELGDIEGAIDICYETFNKLGVKVTSDDKANGEIYDQFFTKIPISIPEIRSILKLKSCQNPKISLIYQLINQVIIPLRTLGRENTRRLLVANAILAMYKHGVTPFSSMIVLDFACEFAKECTSSGFMKAKELSKVALSLVNRATDVSLSYTKQIYELYVCSVGIYWETRDSLAKYFEMCANESTDALANFSQFEIIIGVSKMFYSMISGKFYERSFLLKKKDRLTKPSISRTLADQFLTDCEDAVMGYTIVDKAVDKFRDKYDFSLEAPLLQYCYYMVIINGYQYHKRYEEADELIFTKMEKLIQTTPLILIDVHYNLVAAGVIAFVGKTSDPVRQSRRDQLFEIILHRFKLWSTSSDENFSCKYALLLAFSEIKKENCDNMKALDHFEEAIEKAIEYDNRYEIVWASIYAARWLIVAKQNKKRIATFSRKAMDVLRGLQLENFVNYFGDEFGKYISNGNEQFNWAGLNDHHMENKRQKNNITNLNPNLTIPLSSSESFKHGLPVSTIDNSNKIRKELKPNSGRKKNKLYNIKETNGGNNGQSPSLILNSTIQACLAISEASNEKSILIELLQTAIRFSEVDYGVVIAFVNEDPVITAVGSAHHIYSLDSEPLSSRTDVCPYSLIKYCLESGEIISKDEDHVQFANRFSKDSYFRKNNCYDMICIPIKNQFGMFGALYLEIDGSNKSKTTSLKSNFAFDTKRKDLLHLFCLQAAIALGKAELIYQMEISKMAAEDATAEKASFLANMSHEIRTPFNSLLSCSIFLLDTNLTSTQREYVEAIKSSAMVTLNIIDGILAFSKIEHGSFTLDNAPFSLNDCIESAIQLGGEQVINNNLELVFFNNCPQIDTVSGDVTRFRQIIINLVGNAIKFTIKGHIIIILNATEITDDRFEIAISVEDTGIGIPELSHNKVFGAFSQVDGSARREFGGSGLGLAISKKLVDIMGGDIRFESEEGIGSTFYLNVSFNVKLFEKPELELNKKVLIYDTHELTTLALKNLLENFSLEVYSTEDLKNIQDIKQYDFIFVDYNKYSIFEKYESQISNHTKVIILAQFGKSLVNKNEKYEALLCPLQRERVIRALKSGKDSTKELKENESKDSDKKSKLASEYPLKILLAEDNLLNKKVALKHLEKFGYHADHAKDGVEVIEMCEKLLTEKYEKYDVILMDIQMPRKDGLATAKEIREIYSSTEKKKYLPKIVALTANVAGDDRENCFQGGMVDFISKPILPNELRRVLVKLGEMIKEESQYKE</sequence>
<dbReference type="PROSITE" id="PS50110">
    <property type="entry name" value="RESPONSE_REGULATORY"/>
    <property type="match status" value="1"/>
</dbReference>
<dbReference type="GO" id="GO:0097308">
    <property type="term" value="P:cellular response to farnesol"/>
    <property type="evidence" value="ECO:0007669"/>
    <property type="project" value="UniProtKB-ARBA"/>
</dbReference>
<dbReference type="Gene3D" id="3.30.450.40">
    <property type="match status" value="1"/>
</dbReference>
<dbReference type="GO" id="GO:0005524">
    <property type="term" value="F:ATP binding"/>
    <property type="evidence" value="ECO:0007669"/>
    <property type="project" value="UniProtKB-KW"/>
</dbReference>
<dbReference type="EMBL" id="CANTUO010000001">
    <property type="protein sequence ID" value="CAI5757397.1"/>
    <property type="molecule type" value="Genomic_DNA"/>
</dbReference>
<evidence type="ECO:0000256" key="3">
    <source>
        <dbReference type="ARBA" id="ARBA00022553"/>
    </source>
</evidence>
<feature type="domain" description="Response regulatory" evidence="14">
    <location>
        <begin position="2465"/>
        <end position="2592"/>
    </location>
</feature>
<feature type="compositionally biased region" description="Low complexity" evidence="11">
    <location>
        <begin position="1000"/>
        <end position="1013"/>
    </location>
</feature>
<dbReference type="Pfam" id="PF02518">
    <property type="entry name" value="HATPase_c"/>
    <property type="match status" value="1"/>
</dbReference>
<dbReference type="SUPFAM" id="SSF56112">
    <property type="entry name" value="Protein kinase-like (PK-like)"/>
    <property type="match status" value="1"/>
</dbReference>
<dbReference type="GO" id="GO:0071555">
    <property type="term" value="P:cell wall organization"/>
    <property type="evidence" value="ECO:0007669"/>
    <property type="project" value="UniProtKB-KW"/>
</dbReference>
<dbReference type="Gene3D" id="3.40.50.2300">
    <property type="match status" value="1"/>
</dbReference>
<keyword evidence="4" id="KW-0808">Transferase</keyword>
<keyword evidence="9" id="KW-0961">Cell wall biogenesis/degradation</keyword>
<evidence type="ECO:0000256" key="1">
    <source>
        <dbReference type="ARBA" id="ARBA00000085"/>
    </source>
</evidence>
<dbReference type="InterPro" id="IPR036890">
    <property type="entry name" value="HATPase_C_sf"/>
</dbReference>
<dbReference type="GO" id="GO:0036180">
    <property type="term" value="P:filamentous growth of a population of unicellular organisms in response to biotic stimulus"/>
    <property type="evidence" value="ECO:0007669"/>
    <property type="project" value="UniProtKB-ARBA"/>
</dbReference>
<dbReference type="Gene3D" id="3.40.50.300">
    <property type="entry name" value="P-loop containing nucleotide triphosphate hydrolases"/>
    <property type="match status" value="1"/>
</dbReference>
<dbReference type="InterPro" id="IPR000719">
    <property type="entry name" value="Prot_kinase_dom"/>
</dbReference>
<feature type="region of interest" description="Disordered" evidence="11">
    <location>
        <begin position="415"/>
        <end position="458"/>
    </location>
</feature>
<dbReference type="SMART" id="SM00388">
    <property type="entry name" value="HisKA"/>
    <property type="match status" value="1"/>
</dbReference>
<evidence type="ECO:0000256" key="8">
    <source>
        <dbReference type="ARBA" id="ARBA00023012"/>
    </source>
</evidence>
<dbReference type="GO" id="GO:0006950">
    <property type="term" value="P:response to stress"/>
    <property type="evidence" value="ECO:0007669"/>
    <property type="project" value="UniProtKB-ARBA"/>
</dbReference>
<dbReference type="Gene3D" id="1.10.510.10">
    <property type="entry name" value="Transferase(Phosphotransferase) domain 1"/>
    <property type="match status" value="1"/>
</dbReference>
<dbReference type="GO" id="GO:0000155">
    <property type="term" value="F:phosphorelay sensor kinase activity"/>
    <property type="evidence" value="ECO:0007669"/>
    <property type="project" value="InterPro"/>
</dbReference>
<keyword evidence="16" id="KW-1185">Reference proteome</keyword>
<reference evidence="15" key="1">
    <citation type="submission" date="2022-12" db="EMBL/GenBank/DDBJ databases">
        <authorList>
            <person name="Brejova B."/>
        </authorList>
    </citation>
    <scope>NUCLEOTIDE SEQUENCE</scope>
</reference>
<dbReference type="InterPro" id="IPR003661">
    <property type="entry name" value="HisK_dim/P_dom"/>
</dbReference>
<evidence type="ECO:0000259" key="13">
    <source>
        <dbReference type="PROSITE" id="PS50109"/>
    </source>
</evidence>
<dbReference type="PANTHER" id="PTHR45339:SF1">
    <property type="entry name" value="HYBRID SIGNAL TRANSDUCTION HISTIDINE KINASE J"/>
    <property type="match status" value="1"/>
</dbReference>
<dbReference type="InterPro" id="IPR005467">
    <property type="entry name" value="His_kinase_dom"/>
</dbReference>
<dbReference type="Proteomes" id="UP001152885">
    <property type="component" value="Unassembled WGS sequence"/>
</dbReference>
<feature type="domain" description="Protein kinase" evidence="12">
    <location>
        <begin position="355"/>
        <end position="659"/>
    </location>
</feature>
<evidence type="ECO:0000256" key="9">
    <source>
        <dbReference type="ARBA" id="ARBA00023316"/>
    </source>
</evidence>
<dbReference type="InterPro" id="IPR011006">
    <property type="entry name" value="CheY-like_superfamily"/>
</dbReference>
<dbReference type="SUPFAM" id="SSF47384">
    <property type="entry name" value="Homodimeric domain of signal transducing histidine kinase"/>
    <property type="match status" value="1"/>
</dbReference>
<comment type="caution">
    <text evidence="15">The sequence shown here is derived from an EMBL/GenBank/DDBJ whole genome shotgun (WGS) entry which is preliminary data.</text>
</comment>
<dbReference type="Pfam" id="PF00072">
    <property type="entry name" value="Response_reg"/>
    <property type="match status" value="1"/>
</dbReference>
<evidence type="ECO:0000313" key="16">
    <source>
        <dbReference type="Proteomes" id="UP001152885"/>
    </source>
</evidence>
<evidence type="ECO:0000256" key="10">
    <source>
        <dbReference type="PROSITE-ProRule" id="PRU00169"/>
    </source>
</evidence>
<keyword evidence="7" id="KW-0067">ATP-binding</keyword>
<dbReference type="Pfam" id="PF13191">
    <property type="entry name" value="AAA_16"/>
    <property type="match status" value="1"/>
</dbReference>
<dbReference type="SUPFAM" id="SSF52540">
    <property type="entry name" value="P-loop containing nucleoside triphosphate hydrolases"/>
    <property type="match status" value="1"/>
</dbReference>
<dbReference type="InterPro" id="IPR003018">
    <property type="entry name" value="GAF"/>
</dbReference>
<keyword evidence="8" id="KW-0902">Two-component regulatory system</keyword>
<dbReference type="Pfam" id="PF25503">
    <property type="entry name" value="TPR_CHK1"/>
    <property type="match status" value="1"/>
</dbReference>
<keyword evidence="6" id="KW-0418">Kinase</keyword>
<dbReference type="Gene3D" id="1.10.287.130">
    <property type="match status" value="1"/>
</dbReference>
<evidence type="ECO:0000256" key="2">
    <source>
        <dbReference type="ARBA" id="ARBA00012438"/>
    </source>
</evidence>
<dbReference type="PROSITE" id="PS50011">
    <property type="entry name" value="PROTEIN_KINASE_DOM"/>
    <property type="match status" value="1"/>
</dbReference>
<dbReference type="SUPFAM" id="SSF55781">
    <property type="entry name" value="GAF domain-like"/>
    <property type="match status" value="1"/>
</dbReference>
<protein>
    <recommendedName>
        <fullName evidence="2">histidine kinase</fullName>
        <ecNumber evidence="2">2.7.13.3</ecNumber>
    </recommendedName>
</protein>
<keyword evidence="5" id="KW-0547">Nucleotide-binding</keyword>
<evidence type="ECO:0000256" key="7">
    <source>
        <dbReference type="ARBA" id="ARBA00022840"/>
    </source>
</evidence>
<dbReference type="FunFam" id="3.30.565.10:FF:000010">
    <property type="entry name" value="Sensor histidine kinase RcsC"/>
    <property type="match status" value="1"/>
</dbReference>
<evidence type="ECO:0000313" key="15">
    <source>
        <dbReference type="EMBL" id="CAI5757397.1"/>
    </source>
</evidence>
<dbReference type="SMART" id="SM00387">
    <property type="entry name" value="HATPase_c"/>
    <property type="match status" value="1"/>
</dbReference>
<keyword evidence="3 10" id="KW-0597">Phosphoprotein</keyword>
<feature type="domain" description="Histidine kinase" evidence="13">
    <location>
        <begin position="2101"/>
        <end position="2322"/>
    </location>
</feature>
<dbReference type="InterPro" id="IPR041664">
    <property type="entry name" value="AAA_16"/>
</dbReference>
<proteinExistence type="predicted"/>
<dbReference type="GO" id="GO:1900445">
    <property type="term" value="P:positive regulation of filamentous growth of a population of unicellular organisms in response to biotic stimulus"/>
    <property type="evidence" value="ECO:0007669"/>
    <property type="project" value="UniProtKB-ARBA"/>
</dbReference>
<dbReference type="Gene3D" id="3.30.565.10">
    <property type="entry name" value="Histidine kinase-like ATPase, C-terminal domain"/>
    <property type="match status" value="1"/>
</dbReference>
<dbReference type="InterPro" id="IPR003594">
    <property type="entry name" value="HATPase_dom"/>
</dbReference>
<dbReference type="SMART" id="SM00448">
    <property type="entry name" value="REC"/>
    <property type="match status" value="1"/>
</dbReference>
<dbReference type="InterPro" id="IPR027417">
    <property type="entry name" value="P-loop_NTPase"/>
</dbReference>
<dbReference type="InterPro" id="IPR029016">
    <property type="entry name" value="GAF-like_dom_sf"/>
</dbReference>
<dbReference type="InterPro" id="IPR036097">
    <property type="entry name" value="HisK_dim/P_sf"/>
</dbReference>
<evidence type="ECO:0000256" key="5">
    <source>
        <dbReference type="ARBA" id="ARBA00022741"/>
    </source>
</evidence>
<dbReference type="OrthoDB" id="60033at2759"/>
<evidence type="ECO:0000256" key="4">
    <source>
        <dbReference type="ARBA" id="ARBA00022679"/>
    </source>
</evidence>
<feature type="region of interest" description="Disordered" evidence="11">
    <location>
        <begin position="993"/>
        <end position="1016"/>
    </location>
</feature>
<feature type="region of interest" description="Disordered" evidence="11">
    <location>
        <begin position="1"/>
        <end position="31"/>
    </location>
</feature>
<dbReference type="CDD" id="cd16922">
    <property type="entry name" value="HATPase_EvgS-ArcB-TorS-like"/>
    <property type="match status" value="1"/>
</dbReference>